<evidence type="ECO:0000313" key="2">
    <source>
        <dbReference type="Proteomes" id="UP000326777"/>
    </source>
</evidence>
<keyword evidence="2" id="KW-1185">Reference proteome</keyword>
<gene>
    <name evidence="1" type="ORF">CPT_Muldoon_218</name>
</gene>
<evidence type="ECO:0000313" key="1">
    <source>
        <dbReference type="EMBL" id="QFR56169.1"/>
    </source>
</evidence>
<proteinExistence type="predicted"/>
<sequence length="106" mass="12184">MSYSEFIETSGGQGQLTERSIAMIKETIKSTRMVLPNLVSNFEPNAFIVGAYIDGFKAVYGYIFDDKTKRWSDGHQIRTSTVLERVEIFENVYKVRTRNSTYVVLE</sequence>
<protein>
    <submittedName>
        <fullName evidence="1">Uncharacterized protein</fullName>
    </submittedName>
</protein>
<dbReference type="EMBL" id="MN095771">
    <property type="protein sequence ID" value="QFR56169.1"/>
    <property type="molecule type" value="Genomic_DNA"/>
</dbReference>
<name>A0A5P8PHM7_9CAUD</name>
<accession>A0A5P8PHM7</accession>
<dbReference type="Proteomes" id="UP000326777">
    <property type="component" value="Genome"/>
</dbReference>
<reference evidence="2" key="1">
    <citation type="submission" date="2019-06" db="EMBL/GenBank/DDBJ databases">
        <title>Complete genome sequence of Serratia marcescens phage Muldoon.</title>
        <authorList>
            <person name="Campbell S."/>
            <person name="Atkinson C."/>
            <person name="Moreland R."/>
            <person name="Liu M."/>
            <person name="Ramsey J."/>
            <person name="Leavitt J."/>
        </authorList>
    </citation>
    <scope>NUCLEOTIDE SEQUENCE [LARGE SCALE GENOMIC DNA]</scope>
</reference>
<organism evidence="1 2">
    <name type="scientific">Serratia phage Muldoon</name>
    <dbReference type="NCBI Taxonomy" id="2601678"/>
    <lineage>
        <taxon>Viruses</taxon>
        <taxon>Duplodnaviria</taxon>
        <taxon>Heunggongvirae</taxon>
        <taxon>Uroviricota</taxon>
        <taxon>Caudoviricetes</taxon>
        <taxon>Muldoonvirus</taxon>
        <taxon>Muldoonvirus muldoon</taxon>
    </lineage>
</organism>